<comment type="caution">
    <text evidence="3">The sequence shown here is derived from an EMBL/GenBank/DDBJ whole genome shotgun (WGS) entry which is preliminary data.</text>
</comment>
<name>A0A392V2C4_9FABA</name>
<dbReference type="InterPro" id="IPR036875">
    <property type="entry name" value="Znf_CCHC_sf"/>
</dbReference>
<evidence type="ECO:0000313" key="3">
    <source>
        <dbReference type="EMBL" id="MCI81389.1"/>
    </source>
</evidence>
<evidence type="ECO:0000313" key="4">
    <source>
        <dbReference type="Proteomes" id="UP000265520"/>
    </source>
</evidence>
<dbReference type="AlphaFoldDB" id="A0A392V2C4"/>
<dbReference type="SMART" id="SM00343">
    <property type="entry name" value="ZnF_C2HC"/>
    <property type="match status" value="2"/>
</dbReference>
<dbReference type="Gene3D" id="4.10.60.10">
    <property type="entry name" value="Zinc finger, CCHC-type"/>
    <property type="match status" value="1"/>
</dbReference>
<dbReference type="InterPro" id="IPR001878">
    <property type="entry name" value="Znf_CCHC"/>
</dbReference>
<feature type="non-terminal residue" evidence="3">
    <location>
        <position position="57"/>
    </location>
</feature>
<dbReference type="PROSITE" id="PS50158">
    <property type="entry name" value="ZF_CCHC"/>
    <property type="match status" value="1"/>
</dbReference>
<keyword evidence="1" id="KW-0862">Zinc</keyword>
<proteinExistence type="predicted"/>
<organism evidence="3 4">
    <name type="scientific">Trifolium medium</name>
    <dbReference type="NCBI Taxonomy" id="97028"/>
    <lineage>
        <taxon>Eukaryota</taxon>
        <taxon>Viridiplantae</taxon>
        <taxon>Streptophyta</taxon>
        <taxon>Embryophyta</taxon>
        <taxon>Tracheophyta</taxon>
        <taxon>Spermatophyta</taxon>
        <taxon>Magnoliopsida</taxon>
        <taxon>eudicotyledons</taxon>
        <taxon>Gunneridae</taxon>
        <taxon>Pentapetalae</taxon>
        <taxon>rosids</taxon>
        <taxon>fabids</taxon>
        <taxon>Fabales</taxon>
        <taxon>Fabaceae</taxon>
        <taxon>Papilionoideae</taxon>
        <taxon>50 kb inversion clade</taxon>
        <taxon>NPAAA clade</taxon>
        <taxon>Hologalegina</taxon>
        <taxon>IRL clade</taxon>
        <taxon>Trifolieae</taxon>
        <taxon>Trifolium</taxon>
    </lineage>
</organism>
<evidence type="ECO:0000259" key="2">
    <source>
        <dbReference type="PROSITE" id="PS50158"/>
    </source>
</evidence>
<evidence type="ECO:0000256" key="1">
    <source>
        <dbReference type="PROSITE-ProRule" id="PRU00047"/>
    </source>
</evidence>
<sequence>FKCGDPGHKADQCPKGVVCFNCKEAGHKSNVCKKPRVAGGKVFSLDGGDAEADNLIR</sequence>
<dbReference type="SUPFAM" id="SSF57756">
    <property type="entry name" value="Retrovirus zinc finger-like domains"/>
    <property type="match status" value="1"/>
</dbReference>
<dbReference type="Pfam" id="PF00098">
    <property type="entry name" value="zf-CCHC"/>
    <property type="match status" value="2"/>
</dbReference>
<reference evidence="3 4" key="1">
    <citation type="journal article" date="2018" name="Front. Plant Sci.">
        <title>Red Clover (Trifolium pratense) and Zigzag Clover (T. medium) - A Picture of Genomic Similarities and Differences.</title>
        <authorList>
            <person name="Dluhosova J."/>
            <person name="Istvanek J."/>
            <person name="Nedelnik J."/>
            <person name="Repkova J."/>
        </authorList>
    </citation>
    <scope>NUCLEOTIDE SEQUENCE [LARGE SCALE GENOMIC DNA]</scope>
    <source>
        <strain evidence="4">cv. 10/8</strain>
        <tissue evidence="3">Leaf</tissue>
    </source>
</reference>
<feature type="non-terminal residue" evidence="3">
    <location>
        <position position="1"/>
    </location>
</feature>
<dbReference type="Proteomes" id="UP000265520">
    <property type="component" value="Unassembled WGS sequence"/>
</dbReference>
<dbReference type="GO" id="GO:0008270">
    <property type="term" value="F:zinc ion binding"/>
    <property type="evidence" value="ECO:0007669"/>
    <property type="project" value="UniProtKB-KW"/>
</dbReference>
<feature type="domain" description="CCHC-type" evidence="2">
    <location>
        <begin position="1"/>
        <end position="15"/>
    </location>
</feature>
<keyword evidence="1" id="KW-0863">Zinc-finger</keyword>
<accession>A0A392V2C4</accession>
<dbReference type="GO" id="GO:0003676">
    <property type="term" value="F:nucleic acid binding"/>
    <property type="evidence" value="ECO:0007669"/>
    <property type="project" value="InterPro"/>
</dbReference>
<protein>
    <submittedName>
        <fullName evidence="3">Cellular nucleic acid-binding protein</fullName>
    </submittedName>
</protein>
<keyword evidence="4" id="KW-1185">Reference proteome</keyword>
<dbReference type="EMBL" id="LXQA011017895">
    <property type="protein sequence ID" value="MCI81389.1"/>
    <property type="molecule type" value="Genomic_DNA"/>
</dbReference>
<keyword evidence="1" id="KW-0479">Metal-binding</keyword>